<accession>A0A918JHL6</accession>
<dbReference type="AlphaFoldDB" id="A0A918JHL6"/>
<proteinExistence type="predicted"/>
<evidence type="ECO:0000313" key="2">
    <source>
        <dbReference type="Proteomes" id="UP000631300"/>
    </source>
</evidence>
<dbReference type="Proteomes" id="UP000631300">
    <property type="component" value="Unassembled WGS sequence"/>
</dbReference>
<name>A0A918JHL6_9ALTE</name>
<gene>
    <name evidence="1" type="ORF">GCM10007391_13070</name>
</gene>
<comment type="caution">
    <text evidence="1">The sequence shown here is derived from an EMBL/GenBank/DDBJ whole genome shotgun (WGS) entry which is preliminary data.</text>
</comment>
<reference evidence="1" key="1">
    <citation type="journal article" date="2014" name="Int. J. Syst. Evol. Microbiol.">
        <title>Complete genome sequence of Corynebacterium casei LMG S-19264T (=DSM 44701T), isolated from a smear-ripened cheese.</title>
        <authorList>
            <consortium name="US DOE Joint Genome Institute (JGI-PGF)"/>
            <person name="Walter F."/>
            <person name="Albersmeier A."/>
            <person name="Kalinowski J."/>
            <person name="Ruckert C."/>
        </authorList>
    </citation>
    <scope>NUCLEOTIDE SEQUENCE</scope>
    <source>
        <strain evidence="1">KCTC 22164</strain>
    </source>
</reference>
<dbReference type="EMBL" id="BMXP01000002">
    <property type="protein sequence ID" value="GGW81289.1"/>
    <property type="molecule type" value="Genomic_DNA"/>
</dbReference>
<reference evidence="1" key="2">
    <citation type="submission" date="2020-09" db="EMBL/GenBank/DDBJ databases">
        <authorList>
            <person name="Sun Q."/>
            <person name="Kim S."/>
        </authorList>
    </citation>
    <scope>NUCLEOTIDE SEQUENCE</scope>
    <source>
        <strain evidence="1">KCTC 22164</strain>
    </source>
</reference>
<sequence>MNCRESLGTCHKNETFVSNTSKLYKRPSNLTFFANETLLLAARLRYHSRQPNPDLFEKYSMCVMCNVETSHPTLYLSQRTGVKNVGAGSDCG</sequence>
<organism evidence="1 2">
    <name type="scientific">Alteromonas halophila</name>
    <dbReference type="NCBI Taxonomy" id="516698"/>
    <lineage>
        <taxon>Bacteria</taxon>
        <taxon>Pseudomonadati</taxon>
        <taxon>Pseudomonadota</taxon>
        <taxon>Gammaproteobacteria</taxon>
        <taxon>Alteromonadales</taxon>
        <taxon>Alteromonadaceae</taxon>
        <taxon>Alteromonas/Salinimonas group</taxon>
        <taxon>Alteromonas</taxon>
    </lineage>
</organism>
<evidence type="ECO:0000313" key="1">
    <source>
        <dbReference type="EMBL" id="GGW81289.1"/>
    </source>
</evidence>
<protein>
    <submittedName>
        <fullName evidence="1">Uncharacterized protein</fullName>
    </submittedName>
</protein>
<keyword evidence="2" id="KW-1185">Reference proteome</keyword>